<evidence type="ECO:0000313" key="2">
    <source>
        <dbReference type="EMBL" id="MFL9886713.1"/>
    </source>
</evidence>
<feature type="domain" description="DJ-1/PfpI" evidence="1">
    <location>
        <begin position="16"/>
        <end position="174"/>
    </location>
</feature>
<comment type="caution">
    <text evidence="2">The sequence shown here is derived from an EMBL/GenBank/DDBJ whole genome shotgun (WGS) entry which is preliminary data.</text>
</comment>
<dbReference type="CDD" id="cd03139">
    <property type="entry name" value="GATase1_PfpI_2"/>
    <property type="match status" value="1"/>
</dbReference>
<dbReference type="InterPro" id="IPR002818">
    <property type="entry name" value="DJ-1/PfpI"/>
</dbReference>
<keyword evidence="3" id="KW-1185">Reference proteome</keyword>
<protein>
    <submittedName>
        <fullName evidence="2">DJ-1/PfpI family protein</fullName>
    </submittedName>
</protein>
<dbReference type="InterPro" id="IPR029062">
    <property type="entry name" value="Class_I_gatase-like"/>
</dbReference>
<dbReference type="PANTHER" id="PTHR43130">
    <property type="entry name" value="ARAC-FAMILY TRANSCRIPTIONAL REGULATOR"/>
    <property type="match status" value="1"/>
</dbReference>
<dbReference type="Pfam" id="PF01965">
    <property type="entry name" value="DJ-1_PfpI"/>
    <property type="match status" value="1"/>
</dbReference>
<name>A0ABW8ZX95_9BURK</name>
<dbReference type="Proteomes" id="UP001629249">
    <property type="component" value="Unassembled WGS sequence"/>
</dbReference>
<dbReference type="InterPro" id="IPR052158">
    <property type="entry name" value="INH-QAR"/>
</dbReference>
<evidence type="ECO:0000313" key="3">
    <source>
        <dbReference type="Proteomes" id="UP001629249"/>
    </source>
</evidence>
<dbReference type="EMBL" id="JAQQFN010000023">
    <property type="protein sequence ID" value="MFL9886713.1"/>
    <property type="molecule type" value="Genomic_DNA"/>
</dbReference>
<reference evidence="2 3" key="1">
    <citation type="journal article" date="2024" name="Chem. Sci.">
        <title>Discovery of megapolipeptins by genome mining of a Burkholderiales bacteria collection.</title>
        <authorList>
            <person name="Paulo B.S."/>
            <person name="Recchia M.J.J."/>
            <person name="Lee S."/>
            <person name="Fergusson C.H."/>
            <person name="Romanowski S.B."/>
            <person name="Hernandez A."/>
            <person name="Krull N."/>
            <person name="Liu D.Y."/>
            <person name="Cavanagh H."/>
            <person name="Bos A."/>
            <person name="Gray C.A."/>
            <person name="Murphy B.T."/>
            <person name="Linington R.G."/>
            <person name="Eustaquio A.S."/>
        </authorList>
    </citation>
    <scope>NUCLEOTIDE SEQUENCE [LARGE SCALE GENOMIC DNA]</scope>
    <source>
        <strain evidence="2 3">RL16-012-BIC-B</strain>
    </source>
</reference>
<evidence type="ECO:0000259" key="1">
    <source>
        <dbReference type="Pfam" id="PF01965"/>
    </source>
</evidence>
<proteinExistence type="predicted"/>
<dbReference type="RefSeq" id="WP_408330424.1">
    <property type="nucleotide sequence ID" value="NZ_JAQQFH010000015.1"/>
</dbReference>
<sequence>MEQDFQGTSAPVEIHVAMLVFPGFTLLDLVGPQTTLSFHTTVHLVAKTLEPVACDSGIKIVPTCTLVDCPQYVDVLFVPGGFGTADAMEDDETIAFLRDRGARARFVASVCTGSLIQAAAGLLEGYEATTYWAHLDILSILGAKPVSKRVVIDRGRMSGGGVTAGIDFGLSLLAELRGELTARTMQLLMEYDPTPPFNCGNPADAGPEVTAQAKAALGNAVDLTRAAAHRIRAKATAG</sequence>
<dbReference type="PANTHER" id="PTHR43130:SF2">
    <property type="entry name" value="DJ-1_PFPI DOMAIN-CONTAINING PROTEIN"/>
    <property type="match status" value="1"/>
</dbReference>
<dbReference type="SUPFAM" id="SSF52317">
    <property type="entry name" value="Class I glutamine amidotransferase-like"/>
    <property type="match status" value="1"/>
</dbReference>
<gene>
    <name evidence="2" type="ORF">PQR66_26970</name>
</gene>
<dbReference type="Gene3D" id="3.40.50.880">
    <property type="match status" value="1"/>
</dbReference>
<organism evidence="2 3">
    <name type="scientific">Paraburkholderia agricolaris</name>
    <dbReference type="NCBI Taxonomy" id="2152888"/>
    <lineage>
        <taxon>Bacteria</taxon>
        <taxon>Pseudomonadati</taxon>
        <taxon>Pseudomonadota</taxon>
        <taxon>Betaproteobacteria</taxon>
        <taxon>Burkholderiales</taxon>
        <taxon>Burkholderiaceae</taxon>
        <taxon>Paraburkholderia</taxon>
    </lineage>
</organism>
<accession>A0ABW8ZX95</accession>